<dbReference type="GO" id="GO:0016757">
    <property type="term" value="F:glycosyltransferase activity"/>
    <property type="evidence" value="ECO:0007669"/>
    <property type="project" value="UniProtKB-KW"/>
</dbReference>
<dbReference type="SUPFAM" id="SSF53756">
    <property type="entry name" value="UDP-Glycosyltransferase/glycogen phosphorylase"/>
    <property type="match status" value="1"/>
</dbReference>
<keyword evidence="2" id="KW-0328">Glycosyltransferase</keyword>
<protein>
    <submittedName>
        <fullName evidence="5">Glycosyl transferase</fullName>
    </submittedName>
</protein>
<proteinExistence type="inferred from homology"/>
<evidence type="ECO:0000256" key="1">
    <source>
        <dbReference type="ARBA" id="ARBA00006739"/>
    </source>
</evidence>
<dbReference type="SUPFAM" id="SSF53448">
    <property type="entry name" value="Nucleotide-diphospho-sugar transferases"/>
    <property type="match status" value="1"/>
</dbReference>
<evidence type="ECO:0000313" key="6">
    <source>
        <dbReference type="Proteomes" id="UP000249396"/>
    </source>
</evidence>
<evidence type="ECO:0000313" key="5">
    <source>
        <dbReference type="EMBL" id="PZN83488.1"/>
    </source>
</evidence>
<dbReference type="Gene3D" id="3.40.50.2000">
    <property type="entry name" value="Glycogen Phosphorylase B"/>
    <property type="match status" value="1"/>
</dbReference>
<sequence>MKTVDIIVPVYAGMDETKRCLESVLRYPQATNYELIVINDQSPEPQLVEYLEELARDNKITLLNNTINLGFVGTVNVGMQLHVDRDVILLNSDTEPVNDWVDRLVACVYRNRRTGTATPFSNNATICSYPNICQDNTIPLDTDLETLDRRFKVANKGKWIEIPTAVGFCMYIRRSCLSDVGYFDTENFGKGYGEENDFCERAKRSGWKNVLCGDVFVYHKGNLSFGDSHNKLKLAAMDTLRKMHPRYEPLVHQHIAKDPAKFLRLRVTLARLLCHSKPLMLHISHNRGGGTERHLQELMEQLSSRIDSIVLRPASNGNGVMEIDYQGTLKLYFRIDRGLDELSNFLRTLNVQRIQVHHTIGIHPAIFSLPERLGIHWDYTIHDYYAVCPQINLIDMQGRYCGEPGEDGCNACLKERPAPGNVPIETWRANHLYLIQGADHCFTPSRDAGDRFKAYFPTANILTIYHEKISSWIDAKVKLPRQPIDRLRVVVIGALSPMKGADFLESIALDAKQRDLPIDFVLLGNCYRDVITAPHSNLTVIGFYKEADLSRLISLYQPDLAWFPALWPETYNYTLSAAINAGLPIVAPNIGAFPERLYKRKYTWIVPWHISENNLNDLFIELKLTALSGIDFYNHESYKSPIAPVTNGLNYEECFLPTMKKLVAPVDLGQFIEDWESHLVLVHHPIREKIASNVRYFTLSFLPKLKKLSIICWIIKVVPQSVQKPVKNWLLQSNRLY</sequence>
<organism evidence="5 6">
    <name type="scientific">Candidatus Methylumidiphilus alinenensis</name>
    <dbReference type="NCBI Taxonomy" id="2202197"/>
    <lineage>
        <taxon>Bacteria</taxon>
        <taxon>Pseudomonadati</taxon>
        <taxon>Pseudomonadota</taxon>
        <taxon>Gammaproteobacteria</taxon>
        <taxon>Methylococcales</taxon>
        <taxon>Candidatus Methylumidiphilus</taxon>
    </lineage>
</organism>
<dbReference type="AlphaFoldDB" id="A0A2W4RVH9"/>
<dbReference type="EMBL" id="QJPH01000186">
    <property type="protein sequence ID" value="PZN83488.1"/>
    <property type="molecule type" value="Genomic_DNA"/>
</dbReference>
<name>A0A2W4RVH9_9GAMM</name>
<dbReference type="Proteomes" id="UP000249396">
    <property type="component" value="Unassembled WGS sequence"/>
</dbReference>
<dbReference type="InterPro" id="IPR029044">
    <property type="entry name" value="Nucleotide-diphossugar_trans"/>
</dbReference>
<dbReference type="PANTHER" id="PTHR43179:SF12">
    <property type="entry name" value="GALACTOFURANOSYLTRANSFERASE GLFT2"/>
    <property type="match status" value="1"/>
</dbReference>
<evidence type="ECO:0000256" key="3">
    <source>
        <dbReference type="ARBA" id="ARBA00022679"/>
    </source>
</evidence>
<comment type="similarity">
    <text evidence="1">Belongs to the glycosyltransferase 2 family.</text>
</comment>
<dbReference type="Gene3D" id="3.90.550.10">
    <property type="entry name" value="Spore Coat Polysaccharide Biosynthesis Protein SpsA, Chain A"/>
    <property type="match status" value="1"/>
</dbReference>
<comment type="caution">
    <text evidence="5">The sequence shown here is derived from an EMBL/GenBank/DDBJ whole genome shotgun (WGS) entry which is preliminary data.</text>
</comment>
<evidence type="ECO:0000256" key="2">
    <source>
        <dbReference type="ARBA" id="ARBA00022676"/>
    </source>
</evidence>
<dbReference type="Pfam" id="PF00535">
    <property type="entry name" value="Glycos_transf_2"/>
    <property type="match status" value="1"/>
</dbReference>
<reference evidence="5 6" key="1">
    <citation type="journal article" date="2018" name="Aquat. Microb. Ecol.">
        <title>Gammaproteobacterial methanotrophs dominate.</title>
        <authorList>
            <person name="Rissanen A.J."/>
            <person name="Saarenheimo J."/>
            <person name="Tiirola M."/>
            <person name="Peura S."/>
            <person name="Aalto S.L."/>
            <person name="Karvinen A."/>
            <person name="Nykanen H."/>
        </authorList>
    </citation>
    <scope>NUCLEOTIDE SEQUENCE [LARGE SCALE GENOMIC DNA]</scope>
    <source>
        <strain evidence="5">AMbin10</strain>
    </source>
</reference>
<accession>A0A2W4RVH9</accession>
<feature type="domain" description="Glycosyltransferase 2-like" evidence="4">
    <location>
        <begin position="6"/>
        <end position="179"/>
    </location>
</feature>
<keyword evidence="3 5" id="KW-0808">Transferase</keyword>
<dbReference type="InterPro" id="IPR001173">
    <property type="entry name" value="Glyco_trans_2-like"/>
</dbReference>
<gene>
    <name evidence="5" type="ORF">DM484_04270</name>
</gene>
<dbReference type="PANTHER" id="PTHR43179">
    <property type="entry name" value="RHAMNOSYLTRANSFERASE WBBL"/>
    <property type="match status" value="1"/>
</dbReference>
<evidence type="ECO:0000259" key="4">
    <source>
        <dbReference type="Pfam" id="PF00535"/>
    </source>
</evidence>